<dbReference type="AlphaFoldDB" id="A0A9W9XGA1"/>
<organism evidence="1 2">
    <name type="scientific">Penicillium diatomitis</name>
    <dbReference type="NCBI Taxonomy" id="2819901"/>
    <lineage>
        <taxon>Eukaryota</taxon>
        <taxon>Fungi</taxon>
        <taxon>Dikarya</taxon>
        <taxon>Ascomycota</taxon>
        <taxon>Pezizomycotina</taxon>
        <taxon>Eurotiomycetes</taxon>
        <taxon>Eurotiomycetidae</taxon>
        <taxon>Eurotiales</taxon>
        <taxon>Aspergillaceae</taxon>
        <taxon>Penicillium</taxon>
    </lineage>
</organism>
<keyword evidence="2" id="KW-1185">Reference proteome</keyword>
<dbReference type="GeneID" id="81622647"/>
<dbReference type="Proteomes" id="UP001148312">
    <property type="component" value="Unassembled WGS sequence"/>
</dbReference>
<evidence type="ECO:0000313" key="1">
    <source>
        <dbReference type="EMBL" id="KAJ5491228.1"/>
    </source>
</evidence>
<comment type="caution">
    <text evidence="1">The sequence shown here is derived from an EMBL/GenBank/DDBJ whole genome shotgun (WGS) entry which is preliminary data.</text>
</comment>
<dbReference type="Gene3D" id="3.90.1200.10">
    <property type="match status" value="1"/>
</dbReference>
<sequence length="243" mass="27433">MTTYVLYSPDGAINEFFNSNTTVTRKQCDEFAISRAGGVSTALQMQGVCSYTVTAGPNNSKLFQFRDENSVIDMGNISLAKTVHPDFVASCKYLGTMGDSRPVYVYEMEHLTGTAHIIARIPPEDMLRQRNTIKDFASFNQIFDLLARNLLSRFAPNLDMVRKELPALFSKALPCVLSYGDLNMMNLLVNPKTGNIIGIVDWAELRILPFGFALYGLENLLGRMDSEGWRYYDGYRELESLFW</sequence>
<protein>
    <recommendedName>
        <fullName evidence="3">Aminoglycoside phosphotransferase domain-containing protein</fullName>
    </recommendedName>
</protein>
<dbReference type="RefSeq" id="XP_056792357.1">
    <property type="nucleotide sequence ID" value="XM_056932398.1"/>
</dbReference>
<reference evidence="1" key="1">
    <citation type="submission" date="2022-12" db="EMBL/GenBank/DDBJ databases">
        <authorList>
            <person name="Petersen C."/>
        </authorList>
    </citation>
    <scope>NUCLEOTIDE SEQUENCE</scope>
    <source>
        <strain evidence="1">IBT 30728</strain>
    </source>
</reference>
<accession>A0A9W9XGA1</accession>
<dbReference type="SUPFAM" id="SSF56112">
    <property type="entry name" value="Protein kinase-like (PK-like)"/>
    <property type="match status" value="1"/>
</dbReference>
<evidence type="ECO:0008006" key="3">
    <source>
        <dbReference type="Google" id="ProtNLM"/>
    </source>
</evidence>
<proteinExistence type="predicted"/>
<gene>
    <name evidence="1" type="ORF">N7539_002795</name>
</gene>
<dbReference type="EMBL" id="JAPWDQ010000003">
    <property type="protein sequence ID" value="KAJ5491228.1"/>
    <property type="molecule type" value="Genomic_DNA"/>
</dbReference>
<evidence type="ECO:0000313" key="2">
    <source>
        <dbReference type="Proteomes" id="UP001148312"/>
    </source>
</evidence>
<dbReference type="InterPro" id="IPR011009">
    <property type="entry name" value="Kinase-like_dom_sf"/>
</dbReference>
<reference evidence="1" key="2">
    <citation type="journal article" date="2023" name="IMA Fungus">
        <title>Comparative genomic study of the Penicillium genus elucidates a diverse pangenome and 15 lateral gene transfer events.</title>
        <authorList>
            <person name="Petersen C."/>
            <person name="Sorensen T."/>
            <person name="Nielsen M.R."/>
            <person name="Sondergaard T.E."/>
            <person name="Sorensen J.L."/>
            <person name="Fitzpatrick D.A."/>
            <person name="Frisvad J.C."/>
            <person name="Nielsen K.L."/>
        </authorList>
    </citation>
    <scope>NUCLEOTIDE SEQUENCE</scope>
    <source>
        <strain evidence="1">IBT 30728</strain>
    </source>
</reference>
<name>A0A9W9XGA1_9EURO</name>